<proteinExistence type="predicted"/>
<name>A0A6C0R881_9BACT</name>
<protein>
    <submittedName>
        <fullName evidence="1">Uncharacterized protein</fullName>
    </submittedName>
</protein>
<gene>
    <name evidence="1" type="ORF">G0Q07_01260</name>
</gene>
<evidence type="ECO:0000313" key="2">
    <source>
        <dbReference type="Proteomes" id="UP000474630"/>
    </source>
</evidence>
<keyword evidence="2" id="KW-1185">Reference proteome</keyword>
<dbReference type="RefSeq" id="WP_163344373.1">
    <property type="nucleotide sequence ID" value="NZ_CP048409.1"/>
</dbReference>
<dbReference type="AlphaFoldDB" id="A0A6C0R881"/>
<dbReference type="EMBL" id="CP048409">
    <property type="protein sequence ID" value="QIA06440.1"/>
    <property type="molecule type" value="Genomic_DNA"/>
</dbReference>
<dbReference type="Proteomes" id="UP000474630">
    <property type="component" value="Chromosome"/>
</dbReference>
<organism evidence="1 2">
    <name type="scientific">Draconibacterium halophilum</name>
    <dbReference type="NCBI Taxonomy" id="2706887"/>
    <lineage>
        <taxon>Bacteria</taxon>
        <taxon>Pseudomonadati</taxon>
        <taxon>Bacteroidota</taxon>
        <taxon>Bacteroidia</taxon>
        <taxon>Marinilabiliales</taxon>
        <taxon>Prolixibacteraceae</taxon>
        <taxon>Draconibacterium</taxon>
    </lineage>
</organism>
<sequence>MRQFKHVNKALGVERLELVNGTASLHIDQIDSLNRTIEKLDAKGERKITQIESETATVQNETAKFKAKSLRFGEALDSIDPLVKAQSTVEKKIAAVRAILSAKPGVKLDMDLNDKQPGSKEEQLLAKDLKSVDWETIDALEHNKRADDIKRN</sequence>
<reference evidence="1 2" key="1">
    <citation type="submission" date="2020-02" db="EMBL/GenBank/DDBJ databases">
        <title>Genome sequencing for Draconibacterium sp. strain M1.</title>
        <authorList>
            <person name="Park S.-J."/>
        </authorList>
    </citation>
    <scope>NUCLEOTIDE SEQUENCE [LARGE SCALE GENOMIC DNA]</scope>
    <source>
        <strain evidence="1 2">M1</strain>
    </source>
</reference>
<evidence type="ECO:0000313" key="1">
    <source>
        <dbReference type="EMBL" id="QIA06440.1"/>
    </source>
</evidence>
<dbReference type="KEGG" id="drc:G0Q07_01260"/>
<accession>A0A6C0R881</accession>